<comment type="caution">
    <text evidence="1">The sequence shown here is derived from an EMBL/GenBank/DDBJ whole genome shotgun (WGS) entry which is preliminary data.</text>
</comment>
<proteinExistence type="predicted"/>
<evidence type="ECO:0000313" key="2">
    <source>
        <dbReference type="Proteomes" id="UP000252884"/>
    </source>
</evidence>
<keyword evidence="2" id="KW-1185">Reference proteome</keyword>
<reference evidence="1 2" key="1">
    <citation type="submission" date="2018-07" db="EMBL/GenBank/DDBJ databases">
        <title>Genomic Encyclopedia of Type Strains, Phase IV (KMG-IV): sequencing the most valuable type-strain genomes for metagenomic binning, comparative biology and taxonomic classification.</title>
        <authorList>
            <person name="Goeker M."/>
        </authorList>
    </citation>
    <scope>NUCLEOTIDE SEQUENCE [LARGE SCALE GENOMIC DNA]</scope>
    <source>
        <strain evidence="1 2">DSM 21634</strain>
    </source>
</reference>
<gene>
    <name evidence="1" type="ORF">DES41_102164</name>
</gene>
<evidence type="ECO:0000313" key="1">
    <source>
        <dbReference type="EMBL" id="RCW73850.1"/>
    </source>
</evidence>
<dbReference type="Proteomes" id="UP000252884">
    <property type="component" value="Unassembled WGS sequence"/>
</dbReference>
<dbReference type="EMBL" id="QPJK01000002">
    <property type="protein sequence ID" value="RCW73850.1"/>
    <property type="molecule type" value="Genomic_DNA"/>
</dbReference>
<accession>A0A368Y0J1</accession>
<organism evidence="1 2">
    <name type="scientific">Pseudorhodoferax soli</name>
    <dbReference type="NCBI Taxonomy" id="545864"/>
    <lineage>
        <taxon>Bacteria</taxon>
        <taxon>Pseudomonadati</taxon>
        <taxon>Pseudomonadota</taxon>
        <taxon>Betaproteobacteria</taxon>
        <taxon>Burkholderiales</taxon>
        <taxon>Comamonadaceae</taxon>
    </lineage>
</organism>
<protein>
    <submittedName>
        <fullName evidence="1">Uncharacterized protein</fullName>
    </submittedName>
</protein>
<name>A0A368Y0J1_9BURK</name>
<dbReference type="AlphaFoldDB" id="A0A368Y0J1"/>
<sequence>MLDRHDGEYVVIKGDQTMHYSPTYAAALEWAYQTFGLDQFFVKKVAVDQDVAHFTRDLGPCRP</sequence>